<keyword evidence="2" id="KW-1185">Reference proteome</keyword>
<comment type="caution">
    <text evidence="1">The sequence shown here is derived from an EMBL/GenBank/DDBJ whole genome shotgun (WGS) entry which is preliminary data.</text>
</comment>
<dbReference type="Gene3D" id="3.40.50.1240">
    <property type="entry name" value="Phosphoglycerate mutase-like"/>
    <property type="match status" value="1"/>
</dbReference>
<reference evidence="1" key="1">
    <citation type="submission" date="2022-08" db="EMBL/GenBank/DDBJ databases">
        <title>Genome sequencing of Nocardioides sp. STR2.</title>
        <authorList>
            <person name="So Y."/>
        </authorList>
    </citation>
    <scope>NUCLEOTIDE SEQUENCE</scope>
    <source>
        <strain evidence="1">STR2</strain>
    </source>
</reference>
<dbReference type="Proteomes" id="UP001074726">
    <property type="component" value="Unassembled WGS sequence"/>
</dbReference>
<dbReference type="InterPro" id="IPR013078">
    <property type="entry name" value="His_Pase_superF_clade-1"/>
</dbReference>
<dbReference type="EMBL" id="JAPPUX010000002">
    <property type="protein sequence ID" value="MCY4726337.1"/>
    <property type="molecule type" value="Genomic_DNA"/>
</dbReference>
<evidence type="ECO:0000313" key="1">
    <source>
        <dbReference type="EMBL" id="MCY4726337.1"/>
    </source>
</evidence>
<proteinExistence type="predicted"/>
<evidence type="ECO:0000313" key="2">
    <source>
        <dbReference type="Proteomes" id="UP001074726"/>
    </source>
</evidence>
<dbReference type="CDD" id="cd07040">
    <property type="entry name" value="HP"/>
    <property type="match status" value="1"/>
</dbReference>
<dbReference type="RefSeq" id="WP_268111187.1">
    <property type="nucleotide sequence ID" value="NZ_JAPPUX010000002.1"/>
</dbReference>
<organism evidence="1 2">
    <name type="scientific">Nocardioides pini</name>
    <dbReference type="NCBI Taxonomy" id="2975053"/>
    <lineage>
        <taxon>Bacteria</taxon>
        <taxon>Bacillati</taxon>
        <taxon>Actinomycetota</taxon>
        <taxon>Actinomycetes</taxon>
        <taxon>Propionibacteriales</taxon>
        <taxon>Nocardioidaceae</taxon>
        <taxon>Nocardioides</taxon>
    </lineage>
</organism>
<sequence>MQILFLRHGEVASHRGDVPVTEAGLLHAEQSGKAIAASFADPVTVLYGGTRRTRETAEAIIRGMDAPERVDGPIDSFALRNPDMYAAGTRVNMVSSPESLAEQVPGMTATQAAANAWWDTFFHAPDRIGWWLGQDDPPGETRDDVSARLQRFARTFADPGPYSGRLIVCITHSPLLRSLAIGAGLPDPGELAYVTGSRVIVDGGRVDVETFAPLT</sequence>
<protein>
    <submittedName>
        <fullName evidence="1">Phosphoglycerate mutase family protein</fullName>
    </submittedName>
</protein>
<gene>
    <name evidence="1" type="ORF">NYO98_08605</name>
</gene>
<dbReference type="Pfam" id="PF00300">
    <property type="entry name" value="His_Phos_1"/>
    <property type="match status" value="1"/>
</dbReference>
<dbReference type="SMART" id="SM00855">
    <property type="entry name" value="PGAM"/>
    <property type="match status" value="1"/>
</dbReference>
<dbReference type="SUPFAM" id="SSF53254">
    <property type="entry name" value="Phosphoglycerate mutase-like"/>
    <property type="match status" value="1"/>
</dbReference>
<accession>A0ABT4CBJ7</accession>
<name>A0ABT4CBJ7_9ACTN</name>
<dbReference type="InterPro" id="IPR029033">
    <property type="entry name" value="His_PPase_superfam"/>
</dbReference>